<keyword evidence="8" id="KW-0675">Receptor</keyword>
<feature type="domain" description="Protein kinase" evidence="15">
    <location>
        <begin position="197"/>
        <end position="449"/>
    </location>
</feature>
<evidence type="ECO:0000256" key="14">
    <source>
        <dbReference type="SAM" id="Phobius"/>
    </source>
</evidence>
<dbReference type="InterPro" id="IPR001245">
    <property type="entry name" value="Ser-Thr/Tyr_kinase_cat_dom"/>
</dbReference>
<evidence type="ECO:0000256" key="1">
    <source>
        <dbReference type="ARBA" id="ARBA00004479"/>
    </source>
</evidence>
<dbReference type="Gene3D" id="3.30.200.20">
    <property type="entry name" value="Phosphorylase Kinase, domain 1"/>
    <property type="match status" value="1"/>
</dbReference>
<dbReference type="InterPro" id="IPR011009">
    <property type="entry name" value="Kinase-like_dom_sf"/>
</dbReference>
<feature type="transmembrane region" description="Helical" evidence="14">
    <location>
        <begin position="137"/>
        <end position="160"/>
    </location>
</feature>
<evidence type="ECO:0000256" key="7">
    <source>
        <dbReference type="ARBA" id="ARBA00022840"/>
    </source>
</evidence>
<dbReference type="GO" id="GO:0005524">
    <property type="term" value="F:ATP binding"/>
    <property type="evidence" value="ECO:0007669"/>
    <property type="project" value="UniProtKB-UniRule"/>
</dbReference>
<organism evidence="16 17">
    <name type="scientific">Abeliophyllum distichum</name>
    <dbReference type="NCBI Taxonomy" id="126358"/>
    <lineage>
        <taxon>Eukaryota</taxon>
        <taxon>Viridiplantae</taxon>
        <taxon>Streptophyta</taxon>
        <taxon>Embryophyta</taxon>
        <taxon>Tracheophyta</taxon>
        <taxon>Spermatophyta</taxon>
        <taxon>Magnoliopsida</taxon>
        <taxon>eudicotyledons</taxon>
        <taxon>Gunneridae</taxon>
        <taxon>Pentapetalae</taxon>
        <taxon>asterids</taxon>
        <taxon>lamiids</taxon>
        <taxon>Lamiales</taxon>
        <taxon>Oleaceae</taxon>
        <taxon>Forsythieae</taxon>
        <taxon>Abeliophyllum</taxon>
    </lineage>
</organism>
<dbReference type="PANTHER" id="PTHR48006:SF66">
    <property type="entry name" value="PROTEIN KINASE DOMAIN-CONTAINING PROTEIN"/>
    <property type="match status" value="1"/>
</dbReference>
<keyword evidence="7 12" id="KW-0067">ATP-binding</keyword>
<evidence type="ECO:0000256" key="5">
    <source>
        <dbReference type="ARBA" id="ARBA00022729"/>
    </source>
</evidence>
<dbReference type="AlphaFoldDB" id="A0ABD1UKB8"/>
<keyword evidence="17" id="KW-1185">Reference proteome</keyword>
<feature type="transmembrane region" description="Helical" evidence="14">
    <location>
        <begin position="6"/>
        <end position="25"/>
    </location>
</feature>
<dbReference type="GO" id="GO:0004674">
    <property type="term" value="F:protein serine/threonine kinase activity"/>
    <property type="evidence" value="ECO:0007669"/>
    <property type="project" value="UniProtKB-EC"/>
</dbReference>
<keyword evidence="9" id="KW-0325">Glycoprotein</keyword>
<evidence type="ECO:0000256" key="8">
    <source>
        <dbReference type="ARBA" id="ARBA00023170"/>
    </source>
</evidence>
<evidence type="ECO:0000256" key="4">
    <source>
        <dbReference type="ARBA" id="ARBA00022679"/>
    </source>
</evidence>
<name>A0ABD1UKB8_9LAMI</name>
<evidence type="ECO:0000313" key="16">
    <source>
        <dbReference type="EMBL" id="KAL2525173.1"/>
    </source>
</evidence>
<evidence type="ECO:0000256" key="3">
    <source>
        <dbReference type="ARBA" id="ARBA00022553"/>
    </source>
</evidence>
<evidence type="ECO:0000256" key="13">
    <source>
        <dbReference type="SAM" id="MobiDB-lite"/>
    </source>
</evidence>
<evidence type="ECO:0000256" key="10">
    <source>
        <dbReference type="ARBA" id="ARBA00047899"/>
    </source>
</evidence>
<dbReference type="EC" id="2.7.11.1" evidence="2"/>
<feature type="compositionally biased region" description="Polar residues" evidence="13">
    <location>
        <begin position="366"/>
        <end position="376"/>
    </location>
</feature>
<keyword evidence="4" id="KW-0808">Transferase</keyword>
<dbReference type="EMBL" id="JBFOLK010000003">
    <property type="protein sequence ID" value="KAL2525173.1"/>
    <property type="molecule type" value="Genomic_DNA"/>
</dbReference>
<keyword evidence="14" id="KW-0812">Transmembrane</keyword>
<dbReference type="PROSITE" id="PS00107">
    <property type="entry name" value="PROTEIN_KINASE_ATP"/>
    <property type="match status" value="1"/>
</dbReference>
<evidence type="ECO:0000256" key="6">
    <source>
        <dbReference type="ARBA" id="ARBA00022741"/>
    </source>
</evidence>
<keyword evidence="5" id="KW-0732">Signal</keyword>
<keyword evidence="3" id="KW-0597">Phosphoprotein</keyword>
<dbReference type="InterPro" id="IPR000719">
    <property type="entry name" value="Prot_kinase_dom"/>
</dbReference>
<feature type="compositionally biased region" description="Pro residues" evidence="13">
    <location>
        <begin position="343"/>
        <end position="353"/>
    </location>
</feature>
<comment type="subcellular location">
    <subcellularLocation>
        <location evidence="1">Membrane</location>
        <topology evidence="1">Single-pass type I membrane protein</topology>
    </subcellularLocation>
</comment>
<evidence type="ECO:0000256" key="2">
    <source>
        <dbReference type="ARBA" id="ARBA00012513"/>
    </source>
</evidence>
<comment type="catalytic activity">
    <reaction evidence="11">
        <text>L-seryl-[protein] + ATP = O-phospho-L-seryl-[protein] + ADP + H(+)</text>
        <dbReference type="Rhea" id="RHEA:17989"/>
        <dbReference type="Rhea" id="RHEA-COMP:9863"/>
        <dbReference type="Rhea" id="RHEA-COMP:11604"/>
        <dbReference type="ChEBI" id="CHEBI:15378"/>
        <dbReference type="ChEBI" id="CHEBI:29999"/>
        <dbReference type="ChEBI" id="CHEBI:30616"/>
        <dbReference type="ChEBI" id="CHEBI:83421"/>
        <dbReference type="ChEBI" id="CHEBI:456216"/>
        <dbReference type="EC" id="2.7.11.1"/>
    </reaction>
</comment>
<dbReference type="Pfam" id="PF07714">
    <property type="entry name" value="PK_Tyr_Ser-Thr"/>
    <property type="match status" value="1"/>
</dbReference>
<dbReference type="Pfam" id="PF11721">
    <property type="entry name" value="Malectin"/>
    <property type="match status" value="1"/>
</dbReference>
<dbReference type="GO" id="GO:0005769">
    <property type="term" value="C:early endosome"/>
    <property type="evidence" value="ECO:0007669"/>
    <property type="project" value="UniProtKB-SubCell"/>
</dbReference>
<dbReference type="PROSITE" id="PS50011">
    <property type="entry name" value="PROTEIN_KINASE_DOM"/>
    <property type="match status" value="1"/>
</dbReference>
<evidence type="ECO:0000256" key="11">
    <source>
        <dbReference type="ARBA" id="ARBA00048679"/>
    </source>
</evidence>
<keyword evidence="14" id="KW-0472">Membrane</keyword>
<dbReference type="SUPFAM" id="SSF56112">
    <property type="entry name" value="Protein kinase-like (PK-like)"/>
    <property type="match status" value="1"/>
</dbReference>
<evidence type="ECO:0000256" key="12">
    <source>
        <dbReference type="PROSITE-ProRule" id="PRU10141"/>
    </source>
</evidence>
<feature type="binding site" evidence="12">
    <location>
        <position position="225"/>
    </location>
    <ligand>
        <name>ATP</name>
        <dbReference type="ChEBI" id="CHEBI:30616"/>
    </ligand>
</feature>
<protein>
    <recommendedName>
        <fullName evidence="2">non-specific serine/threonine protein kinase</fullName>
        <ecNumber evidence="2">2.7.11.1</ecNumber>
    </recommendedName>
</protein>
<gene>
    <name evidence="16" type="ORF">Adt_10227</name>
</gene>
<dbReference type="InterPro" id="IPR017441">
    <property type="entry name" value="Protein_kinase_ATP_BS"/>
</dbReference>
<dbReference type="FunFam" id="3.30.200.20:FF:000217">
    <property type="entry name" value="probable LRR receptor-like serine/threonine-protein kinase At1g53430"/>
    <property type="match status" value="1"/>
</dbReference>
<evidence type="ECO:0000256" key="9">
    <source>
        <dbReference type="ARBA" id="ARBA00023180"/>
    </source>
</evidence>
<keyword evidence="14" id="KW-1133">Transmembrane helix</keyword>
<accession>A0ABD1UKB8</accession>
<feature type="region of interest" description="Disordered" evidence="13">
    <location>
        <begin position="315"/>
        <end position="412"/>
    </location>
</feature>
<keyword evidence="6 12" id="KW-0547">Nucleotide-binding</keyword>
<dbReference type="PANTHER" id="PTHR48006">
    <property type="entry name" value="LEUCINE-RICH REPEAT-CONTAINING PROTEIN DDB_G0281931-RELATED"/>
    <property type="match status" value="1"/>
</dbReference>
<sequence length="449" mass="49737">MYIANLIGFGLAVASSAFIGYSFIIKKKGLHKLARPVAVSQNGNYTVTLHFAEIVFRDNRSFQSLGRRMFDVYIQGERKLKDFDIKKEAKGVDKDQQPHYSGKGSTAIPRQGIYGPLISAISVESDFKPQSRRKKNIFIATGVAALAFFLILIILCFSWWKGYIGGGKISREQELRGLDLRTGFFTFRQIKAATNNFDAINKIGEGGFGSVYKGTLLDGSVIAVKQLSSKSKQGNREFVNEIGMISGLQHPNLLKLYGCCIEGNQLLLVYEYMENNSLARALFGPEELQVEMDWPTRQRICVALSFSAGEFHGRRCFRPPPPASHQSEKPQLHHPRRTNATTTPPPASPPPLPSAHISHHHPRSDYNPTTRGATNATLSPPPPQLQLVLSSSTSLSTTNSGQPSKKNSNFREGFPIPLEQLFFVMGWQQQAAKWAGEMGTIELGHETVA</sequence>
<dbReference type="Gene3D" id="2.60.120.430">
    <property type="entry name" value="Galactose-binding lectin"/>
    <property type="match status" value="1"/>
</dbReference>
<dbReference type="InterPro" id="IPR021720">
    <property type="entry name" value="Malectin_dom"/>
</dbReference>
<dbReference type="Proteomes" id="UP001604336">
    <property type="component" value="Unassembled WGS sequence"/>
</dbReference>
<comment type="caution">
    <text evidence="16">The sequence shown here is derived from an EMBL/GenBank/DDBJ whole genome shotgun (WGS) entry which is preliminary data.</text>
</comment>
<proteinExistence type="predicted"/>
<evidence type="ECO:0000313" key="17">
    <source>
        <dbReference type="Proteomes" id="UP001604336"/>
    </source>
</evidence>
<dbReference type="GO" id="GO:0016020">
    <property type="term" value="C:membrane"/>
    <property type="evidence" value="ECO:0007669"/>
    <property type="project" value="UniProtKB-SubCell"/>
</dbReference>
<evidence type="ECO:0000259" key="15">
    <source>
        <dbReference type="PROSITE" id="PS50011"/>
    </source>
</evidence>
<reference evidence="17" key="1">
    <citation type="submission" date="2024-07" db="EMBL/GenBank/DDBJ databases">
        <title>Two chromosome-level genome assemblies of Korean endemic species Abeliophyllum distichum and Forsythia ovata (Oleaceae).</title>
        <authorList>
            <person name="Jang H."/>
        </authorList>
    </citation>
    <scope>NUCLEOTIDE SEQUENCE [LARGE SCALE GENOMIC DNA]</scope>
</reference>
<feature type="compositionally biased region" description="Low complexity" evidence="13">
    <location>
        <begin position="385"/>
        <end position="398"/>
    </location>
</feature>
<comment type="catalytic activity">
    <reaction evidence="10">
        <text>L-threonyl-[protein] + ATP = O-phospho-L-threonyl-[protein] + ADP + H(+)</text>
        <dbReference type="Rhea" id="RHEA:46608"/>
        <dbReference type="Rhea" id="RHEA-COMP:11060"/>
        <dbReference type="Rhea" id="RHEA-COMP:11605"/>
        <dbReference type="ChEBI" id="CHEBI:15378"/>
        <dbReference type="ChEBI" id="CHEBI:30013"/>
        <dbReference type="ChEBI" id="CHEBI:30616"/>
        <dbReference type="ChEBI" id="CHEBI:61977"/>
        <dbReference type="ChEBI" id="CHEBI:456216"/>
        <dbReference type="EC" id="2.7.11.1"/>
    </reaction>
</comment>
<dbReference type="InterPro" id="IPR051824">
    <property type="entry name" value="LRR_Rcpt-Like_S/T_Kinase"/>
</dbReference>